<dbReference type="Pfam" id="PF01206">
    <property type="entry name" value="TusA"/>
    <property type="match status" value="1"/>
</dbReference>
<evidence type="ECO:0000256" key="1">
    <source>
        <dbReference type="ARBA" id="ARBA00008984"/>
    </source>
</evidence>
<evidence type="ECO:0000313" key="3">
    <source>
        <dbReference type="EMBL" id="BAN34009.1"/>
    </source>
</evidence>
<dbReference type="OrthoDB" id="5325383at2"/>
<organism evidence="3 4">
    <name type="scientific">Sulfuricella denitrificans (strain DSM 22764 / NBRC 105220 / skB26)</name>
    <dbReference type="NCBI Taxonomy" id="1163617"/>
    <lineage>
        <taxon>Bacteria</taxon>
        <taxon>Pseudomonadati</taxon>
        <taxon>Pseudomonadota</taxon>
        <taxon>Betaproteobacteria</taxon>
        <taxon>Nitrosomonadales</taxon>
        <taxon>Sulfuricellaceae</taxon>
        <taxon>Sulfuricella</taxon>
    </lineage>
</organism>
<gene>
    <name evidence="3" type="ORF">SCD_n00160</name>
</gene>
<accession>S6AHL1</accession>
<dbReference type="STRING" id="1163617.SCD_n00160"/>
<dbReference type="HOGENOM" id="CLU_165255_1_2_4"/>
<comment type="similarity">
    <text evidence="1">Belongs to the sulfur carrier protein TusA family.</text>
</comment>
<dbReference type="Proteomes" id="UP000015559">
    <property type="component" value="Chromosome"/>
</dbReference>
<dbReference type="InterPro" id="IPR001455">
    <property type="entry name" value="TusA-like"/>
</dbReference>
<protein>
    <recommendedName>
        <fullName evidence="2">UPF0033 domain-containing protein</fullName>
    </recommendedName>
</protein>
<dbReference type="PROSITE" id="PS01148">
    <property type="entry name" value="UPF0033"/>
    <property type="match status" value="1"/>
</dbReference>
<dbReference type="InterPro" id="IPR036868">
    <property type="entry name" value="TusA-like_sf"/>
</dbReference>
<dbReference type="KEGG" id="sdr:SCD_n00160"/>
<keyword evidence="4" id="KW-1185">Reference proteome</keyword>
<dbReference type="CDD" id="cd00291">
    <property type="entry name" value="SirA_YedF_YeeD"/>
    <property type="match status" value="1"/>
</dbReference>
<dbReference type="RefSeq" id="WP_009207045.1">
    <property type="nucleotide sequence ID" value="NC_022357.1"/>
</dbReference>
<sequence length="79" mass="8610">MSEATVTSTLDTSGKCCPMPIVETNKAMKSLTIGDVLEIIATDTGTKKDIPSWCDRTGQTLLSMTEENGAIHYCVRKDR</sequence>
<dbReference type="PANTHER" id="PTHR33279:SF6">
    <property type="entry name" value="SULFUR CARRIER PROTEIN YEDF-RELATED"/>
    <property type="match status" value="1"/>
</dbReference>
<dbReference type="Gene3D" id="3.30.110.40">
    <property type="entry name" value="TusA-like domain"/>
    <property type="match status" value="1"/>
</dbReference>
<dbReference type="eggNOG" id="COG0425">
    <property type="taxonomic scope" value="Bacteria"/>
</dbReference>
<proteinExistence type="inferred from homology"/>
<dbReference type="AlphaFoldDB" id="S6AHL1"/>
<feature type="domain" description="UPF0033" evidence="2">
    <location>
        <begin position="10"/>
        <end position="34"/>
    </location>
</feature>
<dbReference type="SUPFAM" id="SSF64307">
    <property type="entry name" value="SirA-like"/>
    <property type="match status" value="1"/>
</dbReference>
<name>S6AHL1_SULDS</name>
<reference evidence="3 4" key="1">
    <citation type="journal article" date="2012" name="Appl. Environ. Microbiol.">
        <title>Draft genome sequence of a psychrotolerant sulfur-oxidizing bacterium, Sulfuricella denitrificans skB26, and proteomic insights into cold adaptation.</title>
        <authorList>
            <person name="Watanabe T."/>
            <person name="Kojima H."/>
            <person name="Fukui M."/>
        </authorList>
    </citation>
    <scope>NUCLEOTIDE SEQUENCE [LARGE SCALE GENOMIC DNA]</scope>
    <source>
        <strain evidence="4">skB26</strain>
    </source>
</reference>
<dbReference type="EMBL" id="AP013066">
    <property type="protein sequence ID" value="BAN34009.1"/>
    <property type="molecule type" value="Genomic_DNA"/>
</dbReference>
<dbReference type="PANTHER" id="PTHR33279">
    <property type="entry name" value="SULFUR CARRIER PROTEIN YEDF-RELATED"/>
    <property type="match status" value="1"/>
</dbReference>
<evidence type="ECO:0000313" key="4">
    <source>
        <dbReference type="Proteomes" id="UP000015559"/>
    </source>
</evidence>
<evidence type="ECO:0000259" key="2">
    <source>
        <dbReference type="PROSITE" id="PS01148"/>
    </source>
</evidence>